<dbReference type="PANTHER" id="PTHR46401:SF2">
    <property type="entry name" value="GLYCOSYLTRANSFERASE WBBK-RELATED"/>
    <property type="match status" value="1"/>
</dbReference>
<dbReference type="PANTHER" id="PTHR46401">
    <property type="entry name" value="GLYCOSYLTRANSFERASE WBBK-RELATED"/>
    <property type="match status" value="1"/>
</dbReference>
<dbReference type="KEGG" id="gur:Gura_3799"/>
<proteinExistence type="predicted"/>
<dbReference type="Gene3D" id="3.40.50.2000">
    <property type="entry name" value="Glycogen Phosphorylase B"/>
    <property type="match status" value="2"/>
</dbReference>
<organism evidence="4 5">
    <name type="scientific">Geotalea uraniireducens (strain Rf4)</name>
    <name type="common">Geobacter uraniireducens</name>
    <dbReference type="NCBI Taxonomy" id="351605"/>
    <lineage>
        <taxon>Bacteria</taxon>
        <taxon>Pseudomonadati</taxon>
        <taxon>Thermodesulfobacteriota</taxon>
        <taxon>Desulfuromonadia</taxon>
        <taxon>Geobacterales</taxon>
        <taxon>Geobacteraceae</taxon>
        <taxon>Geotalea</taxon>
    </lineage>
</organism>
<dbReference type="EMBL" id="CP000698">
    <property type="protein sequence ID" value="ABQ27950.1"/>
    <property type="molecule type" value="Genomic_DNA"/>
</dbReference>
<keyword evidence="1 4" id="KW-0808">Transferase</keyword>
<accession>A5G832</accession>
<dbReference type="FunFam" id="3.40.50.2000:FF:000119">
    <property type="entry name" value="Glycosyl transferase group 1"/>
    <property type="match status" value="1"/>
</dbReference>
<sequence>MHIGISALNFSPGEMGGQETYFRNLVHHLQRVDRENSYALLCDARKVREFPLSNDSFRVTLCNYDKPSLNWLIRGMLKKMIHLDLVNLRLKGLKLDVIHHPFTVLNPQWSQIPSVLTFLDMQQEYFPQFFSKLELAIRKQISRPSAEKATRIIAISRHVKDCLVEKYGIDAGKIDVIYPGCGAEFRVIDDAVGLAELKLRYGLERPFAYYPAASWPHKNHKTLLAAWKILQERRGFDGQLVLTGIAKQAHGEIQGEVGRLGLDATVKVLGYLPSDELPYLYNLARLMVFPSLFEGFGIPLVEAMACGCPLVCSTATSVPEVAGDAGIQFDPLSPEDMADKLWMVWNDEGAREQLRVKGLQRVKLFDWENTARKTLEVYQKAAGGAR</sequence>
<dbReference type="OrthoDB" id="9767517at2"/>
<dbReference type="HOGENOM" id="CLU_009583_27_5_7"/>
<evidence type="ECO:0000256" key="1">
    <source>
        <dbReference type="ARBA" id="ARBA00022679"/>
    </source>
</evidence>
<dbReference type="AlphaFoldDB" id="A5G832"/>
<gene>
    <name evidence="4" type="ordered locus">Gura_3799</name>
</gene>
<protein>
    <submittedName>
        <fullName evidence="4">Glycosyl transferase, group 1</fullName>
    </submittedName>
</protein>
<dbReference type="GO" id="GO:0016757">
    <property type="term" value="F:glycosyltransferase activity"/>
    <property type="evidence" value="ECO:0007669"/>
    <property type="project" value="InterPro"/>
</dbReference>
<dbReference type="STRING" id="351605.Gura_3799"/>
<dbReference type="Pfam" id="PF00534">
    <property type="entry name" value="Glycos_transf_1"/>
    <property type="match status" value="1"/>
</dbReference>
<evidence type="ECO:0000259" key="2">
    <source>
        <dbReference type="Pfam" id="PF00534"/>
    </source>
</evidence>
<dbReference type="SUPFAM" id="SSF53756">
    <property type="entry name" value="UDP-Glycosyltransferase/glycogen phosphorylase"/>
    <property type="match status" value="1"/>
</dbReference>
<name>A5G832_GEOUR</name>
<dbReference type="InterPro" id="IPR028098">
    <property type="entry name" value="Glyco_trans_4-like_N"/>
</dbReference>
<evidence type="ECO:0000313" key="4">
    <source>
        <dbReference type="EMBL" id="ABQ27950.1"/>
    </source>
</evidence>
<evidence type="ECO:0000313" key="5">
    <source>
        <dbReference type="Proteomes" id="UP000006695"/>
    </source>
</evidence>
<dbReference type="CAZy" id="GT4">
    <property type="family name" value="Glycosyltransferase Family 4"/>
</dbReference>
<dbReference type="Proteomes" id="UP000006695">
    <property type="component" value="Chromosome"/>
</dbReference>
<reference evidence="4 5" key="1">
    <citation type="submission" date="2007-05" db="EMBL/GenBank/DDBJ databases">
        <title>Complete sequence of Geobacter uraniireducens Rf4.</title>
        <authorList>
            <consortium name="US DOE Joint Genome Institute"/>
            <person name="Copeland A."/>
            <person name="Lucas S."/>
            <person name="Lapidus A."/>
            <person name="Barry K."/>
            <person name="Detter J.C."/>
            <person name="Glavina del Rio T."/>
            <person name="Hammon N."/>
            <person name="Israni S."/>
            <person name="Dalin E."/>
            <person name="Tice H."/>
            <person name="Pitluck S."/>
            <person name="Chertkov O."/>
            <person name="Brettin T."/>
            <person name="Bruce D."/>
            <person name="Han C."/>
            <person name="Schmutz J."/>
            <person name="Larimer F."/>
            <person name="Land M."/>
            <person name="Hauser L."/>
            <person name="Kyrpides N."/>
            <person name="Mikhailova N."/>
            <person name="Shelobolina E."/>
            <person name="Aklujkar M."/>
            <person name="Lovley D."/>
            <person name="Richardson P."/>
        </authorList>
    </citation>
    <scope>NUCLEOTIDE SEQUENCE [LARGE SCALE GENOMIC DNA]</scope>
    <source>
        <strain evidence="4 5">Rf4</strain>
    </source>
</reference>
<keyword evidence="5" id="KW-1185">Reference proteome</keyword>
<dbReference type="CDD" id="cd03809">
    <property type="entry name" value="GT4_MtfB-like"/>
    <property type="match status" value="1"/>
</dbReference>
<feature type="domain" description="Glycosyltransferase subfamily 4-like N-terminal" evidence="3">
    <location>
        <begin position="15"/>
        <end position="180"/>
    </location>
</feature>
<dbReference type="InterPro" id="IPR001296">
    <property type="entry name" value="Glyco_trans_1"/>
</dbReference>
<dbReference type="GO" id="GO:0009103">
    <property type="term" value="P:lipopolysaccharide biosynthetic process"/>
    <property type="evidence" value="ECO:0007669"/>
    <property type="project" value="TreeGrafter"/>
</dbReference>
<evidence type="ECO:0000259" key="3">
    <source>
        <dbReference type="Pfam" id="PF13439"/>
    </source>
</evidence>
<dbReference type="RefSeq" id="WP_011940599.1">
    <property type="nucleotide sequence ID" value="NC_009483.1"/>
</dbReference>
<dbReference type="Pfam" id="PF13439">
    <property type="entry name" value="Glyco_transf_4"/>
    <property type="match status" value="1"/>
</dbReference>
<feature type="domain" description="Glycosyl transferase family 1" evidence="2">
    <location>
        <begin position="205"/>
        <end position="357"/>
    </location>
</feature>